<dbReference type="AlphaFoldDB" id="A0A1E8Q428"/>
<dbReference type="InterPro" id="IPR052021">
    <property type="entry name" value="Type-I_RS_S_subunit"/>
</dbReference>
<dbReference type="PANTHER" id="PTHR30408:SF12">
    <property type="entry name" value="TYPE I RESTRICTION ENZYME MJAVIII SPECIFICITY SUBUNIT"/>
    <property type="match status" value="1"/>
</dbReference>
<gene>
    <name evidence="5" type="ORF">BEL07_15615</name>
</gene>
<feature type="domain" description="Type I restriction modification DNA specificity" evidence="4">
    <location>
        <begin position="3"/>
        <end position="134"/>
    </location>
</feature>
<dbReference type="InterPro" id="IPR044946">
    <property type="entry name" value="Restrct_endonuc_typeI_TRD_sf"/>
</dbReference>
<organism evidence="5 6">
    <name type="scientific">Mycolicibacterium grossiae</name>
    <dbReference type="NCBI Taxonomy" id="1552759"/>
    <lineage>
        <taxon>Bacteria</taxon>
        <taxon>Bacillati</taxon>
        <taxon>Actinomycetota</taxon>
        <taxon>Actinomycetes</taxon>
        <taxon>Mycobacteriales</taxon>
        <taxon>Mycobacteriaceae</taxon>
        <taxon>Mycolicibacterium</taxon>
    </lineage>
</organism>
<evidence type="ECO:0000256" key="2">
    <source>
        <dbReference type="ARBA" id="ARBA00022747"/>
    </source>
</evidence>
<evidence type="ECO:0000256" key="3">
    <source>
        <dbReference type="ARBA" id="ARBA00023125"/>
    </source>
</evidence>
<dbReference type="Proteomes" id="UP000178953">
    <property type="component" value="Unassembled WGS sequence"/>
</dbReference>
<dbReference type="Gene3D" id="3.90.220.20">
    <property type="entry name" value="DNA methylase specificity domains"/>
    <property type="match status" value="1"/>
</dbReference>
<evidence type="ECO:0000259" key="4">
    <source>
        <dbReference type="Pfam" id="PF01420"/>
    </source>
</evidence>
<protein>
    <recommendedName>
        <fullName evidence="4">Type I restriction modification DNA specificity domain-containing protein</fullName>
    </recommendedName>
</protein>
<dbReference type="InterPro" id="IPR000055">
    <property type="entry name" value="Restrct_endonuc_typeI_TRD"/>
</dbReference>
<dbReference type="GO" id="GO:0009307">
    <property type="term" value="P:DNA restriction-modification system"/>
    <property type="evidence" value="ECO:0007669"/>
    <property type="project" value="UniProtKB-KW"/>
</dbReference>
<evidence type="ECO:0000313" key="5">
    <source>
        <dbReference type="EMBL" id="OFJ52819.1"/>
    </source>
</evidence>
<dbReference type="Pfam" id="PF01420">
    <property type="entry name" value="Methylase_S"/>
    <property type="match status" value="1"/>
</dbReference>
<dbReference type="GO" id="GO:0003677">
    <property type="term" value="F:DNA binding"/>
    <property type="evidence" value="ECO:0007669"/>
    <property type="project" value="UniProtKB-KW"/>
</dbReference>
<reference evidence="5 6" key="1">
    <citation type="submission" date="2016-09" db="EMBL/GenBank/DDBJ databases">
        <title>genome sequence of Mycobacterium sp. 739 SCH.</title>
        <authorList>
            <person name="Greninger A.L."/>
            <person name="Qin X."/>
            <person name="Jerome K."/>
            <person name="Vora S."/>
            <person name="Quinn K."/>
        </authorList>
    </citation>
    <scope>NUCLEOTIDE SEQUENCE [LARGE SCALE GENOMIC DNA]</scope>
    <source>
        <strain evidence="5 6">SCH</strain>
    </source>
</reference>
<evidence type="ECO:0000256" key="1">
    <source>
        <dbReference type="ARBA" id="ARBA00010923"/>
    </source>
</evidence>
<dbReference type="EMBL" id="MCHX01000034">
    <property type="protein sequence ID" value="OFJ52819.1"/>
    <property type="molecule type" value="Genomic_DNA"/>
</dbReference>
<keyword evidence="2" id="KW-0680">Restriction system</keyword>
<evidence type="ECO:0000313" key="6">
    <source>
        <dbReference type="Proteomes" id="UP000178953"/>
    </source>
</evidence>
<name>A0A1E8Q428_9MYCO</name>
<comment type="similarity">
    <text evidence="1">Belongs to the type-I restriction system S methylase family.</text>
</comment>
<keyword evidence="6" id="KW-1185">Reference proteome</keyword>
<accession>A0A1E8Q428</accession>
<sequence length="195" mass="21167">MGGGTPSKTVPAYWDNGTVAWYTPSDLTKNHWRYAAEPELCITDMGVAKSSARRFPAGSVLMTSRATLGVLAIASTEATTNQGFIVVLPDDRWSSGFIREWLDVHAPELAAIATGATFKEITKGAFKRVPFLVPTQTVLDAYTAVTEPLEMQILNLERQVRSLSTLRDLMLPKLVTGQINVSALDLDALVEDAVA</sequence>
<proteinExistence type="inferred from homology"/>
<dbReference type="SUPFAM" id="SSF116734">
    <property type="entry name" value="DNA methylase specificity domain"/>
    <property type="match status" value="1"/>
</dbReference>
<dbReference type="PANTHER" id="PTHR30408">
    <property type="entry name" value="TYPE-1 RESTRICTION ENZYME ECOKI SPECIFICITY PROTEIN"/>
    <property type="match status" value="1"/>
</dbReference>
<keyword evidence="3" id="KW-0238">DNA-binding</keyword>
<comment type="caution">
    <text evidence="5">The sequence shown here is derived from an EMBL/GenBank/DDBJ whole genome shotgun (WGS) entry which is preliminary data.</text>
</comment>